<protein>
    <submittedName>
        <fullName evidence="2">Uncharacterized protein</fullName>
    </submittedName>
</protein>
<organism evidence="2 3">
    <name type="scientific">Pterulicium gracile</name>
    <dbReference type="NCBI Taxonomy" id="1884261"/>
    <lineage>
        <taxon>Eukaryota</taxon>
        <taxon>Fungi</taxon>
        <taxon>Dikarya</taxon>
        <taxon>Basidiomycota</taxon>
        <taxon>Agaricomycotina</taxon>
        <taxon>Agaricomycetes</taxon>
        <taxon>Agaricomycetidae</taxon>
        <taxon>Agaricales</taxon>
        <taxon>Pleurotineae</taxon>
        <taxon>Pterulaceae</taxon>
        <taxon>Pterulicium</taxon>
    </lineage>
</organism>
<keyword evidence="3" id="KW-1185">Reference proteome</keyword>
<evidence type="ECO:0000313" key="3">
    <source>
        <dbReference type="Proteomes" id="UP000305067"/>
    </source>
</evidence>
<reference evidence="2 3" key="1">
    <citation type="journal article" date="2019" name="Nat. Ecol. Evol.">
        <title>Megaphylogeny resolves global patterns of mushroom evolution.</title>
        <authorList>
            <person name="Varga T."/>
            <person name="Krizsan K."/>
            <person name="Foldi C."/>
            <person name="Dima B."/>
            <person name="Sanchez-Garcia M."/>
            <person name="Sanchez-Ramirez S."/>
            <person name="Szollosi G.J."/>
            <person name="Szarkandi J.G."/>
            <person name="Papp V."/>
            <person name="Albert L."/>
            <person name="Andreopoulos W."/>
            <person name="Angelini C."/>
            <person name="Antonin V."/>
            <person name="Barry K.W."/>
            <person name="Bougher N.L."/>
            <person name="Buchanan P."/>
            <person name="Buyck B."/>
            <person name="Bense V."/>
            <person name="Catcheside P."/>
            <person name="Chovatia M."/>
            <person name="Cooper J."/>
            <person name="Damon W."/>
            <person name="Desjardin D."/>
            <person name="Finy P."/>
            <person name="Geml J."/>
            <person name="Haridas S."/>
            <person name="Hughes K."/>
            <person name="Justo A."/>
            <person name="Karasinski D."/>
            <person name="Kautmanova I."/>
            <person name="Kiss B."/>
            <person name="Kocsube S."/>
            <person name="Kotiranta H."/>
            <person name="LaButti K.M."/>
            <person name="Lechner B.E."/>
            <person name="Liimatainen K."/>
            <person name="Lipzen A."/>
            <person name="Lukacs Z."/>
            <person name="Mihaltcheva S."/>
            <person name="Morgado L.N."/>
            <person name="Niskanen T."/>
            <person name="Noordeloos M.E."/>
            <person name="Ohm R.A."/>
            <person name="Ortiz-Santana B."/>
            <person name="Ovrebo C."/>
            <person name="Racz N."/>
            <person name="Riley R."/>
            <person name="Savchenko A."/>
            <person name="Shiryaev A."/>
            <person name="Soop K."/>
            <person name="Spirin V."/>
            <person name="Szebenyi C."/>
            <person name="Tomsovsky M."/>
            <person name="Tulloss R.E."/>
            <person name="Uehling J."/>
            <person name="Grigoriev I.V."/>
            <person name="Vagvolgyi C."/>
            <person name="Papp T."/>
            <person name="Martin F.M."/>
            <person name="Miettinen O."/>
            <person name="Hibbett D.S."/>
            <person name="Nagy L.G."/>
        </authorList>
    </citation>
    <scope>NUCLEOTIDE SEQUENCE [LARGE SCALE GENOMIC DNA]</scope>
    <source>
        <strain evidence="2 3">CBS 309.79</strain>
    </source>
</reference>
<gene>
    <name evidence="2" type="ORF">BDV98DRAFT_560589</name>
</gene>
<dbReference type="EMBL" id="ML178816">
    <property type="protein sequence ID" value="TFL05752.1"/>
    <property type="molecule type" value="Genomic_DNA"/>
</dbReference>
<evidence type="ECO:0000313" key="2">
    <source>
        <dbReference type="EMBL" id="TFL05752.1"/>
    </source>
</evidence>
<dbReference type="Proteomes" id="UP000305067">
    <property type="component" value="Unassembled WGS sequence"/>
</dbReference>
<name>A0A5C3QUY9_9AGAR</name>
<dbReference type="AlphaFoldDB" id="A0A5C3QUY9"/>
<evidence type="ECO:0000256" key="1">
    <source>
        <dbReference type="SAM" id="MobiDB-lite"/>
    </source>
</evidence>
<accession>A0A5C3QUY9</accession>
<sequence length="264" mass="29203">MGHSAQQSLQHQVSCVASSSPLPLLCVFRPRKEASPSYPPVVHKYPRTPHSSTSAKSRTPLRTYPCSRAFQTQRTASLSLQTSAVYTAQSYNHVDGAGSSDDGLHVHYGYASACAHDHETSCRADGGIGASCDCVGGRGDDDGVGLSFCAIGDSLRKTMGQSPQSRRWSRSRYTGISSLHRHSGCRSERMTLLDTWGWGSDSLQAEHRMGCMQDRGWPERVGQEYRRWVAGRTRRFLQRGTGIDSSERSRDSNLYVVEERSWVV</sequence>
<proteinExistence type="predicted"/>
<feature type="region of interest" description="Disordered" evidence="1">
    <location>
        <begin position="36"/>
        <end position="60"/>
    </location>
</feature>